<dbReference type="PROSITE" id="PS51186">
    <property type="entry name" value="GNAT"/>
    <property type="match status" value="1"/>
</dbReference>
<dbReference type="SUPFAM" id="SSF55729">
    <property type="entry name" value="Acyl-CoA N-acyltransferases (Nat)"/>
    <property type="match status" value="1"/>
</dbReference>
<reference evidence="4" key="1">
    <citation type="submission" date="2022-09" db="EMBL/GenBank/DDBJ databases">
        <title>Tahibacter sp. nov., isolated from a fresh water.</title>
        <authorList>
            <person name="Baek J.H."/>
            <person name="Lee J.K."/>
            <person name="Kim J.M."/>
            <person name="Jeon C.O."/>
        </authorList>
    </citation>
    <scope>NUCLEOTIDE SEQUENCE</scope>
    <source>
        <strain evidence="4">W38</strain>
    </source>
</reference>
<dbReference type="RefSeq" id="WP_261693844.1">
    <property type="nucleotide sequence ID" value="NZ_CP104694.1"/>
</dbReference>
<dbReference type="InterPro" id="IPR000182">
    <property type="entry name" value="GNAT_dom"/>
</dbReference>
<keyword evidence="1" id="KW-0808">Transferase</keyword>
<name>A0ABY6BAZ5_9GAMM</name>
<dbReference type="InterPro" id="IPR016181">
    <property type="entry name" value="Acyl_CoA_acyltransferase"/>
</dbReference>
<evidence type="ECO:0000256" key="2">
    <source>
        <dbReference type="ARBA" id="ARBA00023315"/>
    </source>
</evidence>
<dbReference type="CDD" id="cd04301">
    <property type="entry name" value="NAT_SF"/>
    <property type="match status" value="1"/>
</dbReference>
<evidence type="ECO:0000256" key="1">
    <source>
        <dbReference type="ARBA" id="ARBA00022679"/>
    </source>
</evidence>
<keyword evidence="5" id="KW-1185">Reference proteome</keyword>
<proteinExistence type="predicted"/>
<keyword evidence="2" id="KW-0012">Acyltransferase</keyword>
<feature type="domain" description="N-acetyltransferase" evidence="3">
    <location>
        <begin position="4"/>
        <end position="171"/>
    </location>
</feature>
<organism evidence="4 5">
    <name type="scientific">Tahibacter amnicola</name>
    <dbReference type="NCBI Taxonomy" id="2976241"/>
    <lineage>
        <taxon>Bacteria</taxon>
        <taxon>Pseudomonadati</taxon>
        <taxon>Pseudomonadota</taxon>
        <taxon>Gammaproteobacteria</taxon>
        <taxon>Lysobacterales</taxon>
        <taxon>Rhodanobacteraceae</taxon>
        <taxon>Tahibacter</taxon>
    </lineage>
</organism>
<dbReference type="Gene3D" id="3.40.630.30">
    <property type="match status" value="1"/>
</dbReference>
<dbReference type="Pfam" id="PF00583">
    <property type="entry name" value="Acetyltransf_1"/>
    <property type="match status" value="1"/>
</dbReference>
<dbReference type="PANTHER" id="PTHR43877">
    <property type="entry name" value="AMINOALKYLPHOSPHONATE N-ACETYLTRANSFERASE-RELATED-RELATED"/>
    <property type="match status" value="1"/>
</dbReference>
<sequence>MNPYVLATARVDDAAPLSDLMRATFLAAYSTCSTPVNVAAHVDRLYRPDAQARELASPDWHTVLAMSGTEPAGFAQLNFVEKPPVALAPCAQLARFYLLPAHQGKGLAPLLMEALRHVARDRGFDALWLTVWKQSPRAIRFYESQGFVRVGECEFRIGDDPQADWVMRALI</sequence>
<accession>A0ABY6BAZ5</accession>
<evidence type="ECO:0000259" key="3">
    <source>
        <dbReference type="PROSITE" id="PS51186"/>
    </source>
</evidence>
<dbReference type="Proteomes" id="UP001064632">
    <property type="component" value="Chromosome"/>
</dbReference>
<gene>
    <name evidence="4" type="ORF">N4264_19200</name>
</gene>
<protein>
    <submittedName>
        <fullName evidence="4">GNAT family N-acetyltransferase</fullName>
    </submittedName>
</protein>
<dbReference type="EMBL" id="CP104694">
    <property type="protein sequence ID" value="UXI66864.1"/>
    <property type="molecule type" value="Genomic_DNA"/>
</dbReference>
<dbReference type="InterPro" id="IPR050832">
    <property type="entry name" value="Bact_Acetyltransf"/>
</dbReference>
<evidence type="ECO:0000313" key="5">
    <source>
        <dbReference type="Proteomes" id="UP001064632"/>
    </source>
</evidence>
<evidence type="ECO:0000313" key="4">
    <source>
        <dbReference type="EMBL" id="UXI66864.1"/>
    </source>
</evidence>